<organism evidence="10 11">
    <name type="scientific">Holtiella tumoricola</name>
    <dbReference type="NCBI Taxonomy" id="3018743"/>
    <lineage>
        <taxon>Bacteria</taxon>
        <taxon>Bacillati</taxon>
        <taxon>Bacillota</taxon>
        <taxon>Clostridia</taxon>
        <taxon>Lachnospirales</taxon>
        <taxon>Cellulosilyticaceae</taxon>
        <taxon>Holtiella</taxon>
    </lineage>
</organism>
<keyword evidence="11" id="KW-1185">Reference proteome</keyword>
<dbReference type="RefSeq" id="WP_053982606.1">
    <property type="nucleotide sequence ID" value="NZ_JAQIFT010000028.1"/>
</dbReference>
<dbReference type="GO" id="GO:0043527">
    <property type="term" value="C:tRNA methyltransferase complex"/>
    <property type="evidence" value="ECO:0007669"/>
    <property type="project" value="TreeGrafter"/>
</dbReference>
<dbReference type="CDD" id="cd02440">
    <property type="entry name" value="AdoMet_MTases"/>
    <property type="match status" value="1"/>
</dbReference>
<dbReference type="InterPro" id="IPR055361">
    <property type="entry name" value="tRNA_methyltr_TrmB_bact"/>
</dbReference>
<evidence type="ECO:0000256" key="1">
    <source>
        <dbReference type="ARBA" id="ARBA00000142"/>
    </source>
</evidence>
<comment type="caution">
    <text evidence="9">Lacks conserved residue(s) required for the propagation of feature annotation.</text>
</comment>
<evidence type="ECO:0000256" key="9">
    <source>
        <dbReference type="HAMAP-Rule" id="MF_01057"/>
    </source>
</evidence>
<feature type="binding site" evidence="9">
    <location>
        <position position="43"/>
    </location>
    <ligand>
        <name>S-adenosyl-L-methionine</name>
        <dbReference type="ChEBI" id="CHEBI:59789"/>
    </ligand>
</feature>
<evidence type="ECO:0000313" key="11">
    <source>
        <dbReference type="Proteomes" id="UP001169242"/>
    </source>
</evidence>
<evidence type="ECO:0000256" key="5">
    <source>
        <dbReference type="ARBA" id="ARBA00022691"/>
    </source>
</evidence>
<dbReference type="InterPro" id="IPR003358">
    <property type="entry name" value="tRNA_(Gua-N-7)_MeTrfase_Trmb"/>
</dbReference>
<proteinExistence type="inferred from homology"/>
<evidence type="ECO:0000256" key="2">
    <source>
        <dbReference type="ARBA" id="ARBA00003015"/>
    </source>
</evidence>
<evidence type="ECO:0000256" key="6">
    <source>
        <dbReference type="ARBA" id="ARBA00022694"/>
    </source>
</evidence>
<reference evidence="10" key="1">
    <citation type="journal article" date="2023" name="Int. J. Syst. Evol. Microbiol.">
        <title>&lt;i&gt;Holtiella tumoricola&lt;/i&gt; gen. nov. sp. nov., isolated from a human clinical sample.</title>
        <authorList>
            <person name="Allen-Vercoe E."/>
            <person name="Daigneault M.C."/>
            <person name="Vancuren S.J."/>
            <person name="Cochrane K."/>
            <person name="O'Neal L.L."/>
            <person name="Sankaranarayanan K."/>
            <person name="Lawson P.A."/>
        </authorList>
    </citation>
    <scope>NUCLEOTIDE SEQUENCE</scope>
    <source>
        <strain evidence="10">CC70A</strain>
    </source>
</reference>
<comment type="pathway">
    <text evidence="7 9">tRNA modification; N(7)-methylguanine-tRNA biosynthesis.</text>
</comment>
<dbReference type="InterPro" id="IPR029063">
    <property type="entry name" value="SAM-dependent_MTases_sf"/>
</dbReference>
<evidence type="ECO:0000256" key="8">
    <source>
        <dbReference type="ARBA" id="ARBA00060767"/>
    </source>
</evidence>
<comment type="catalytic activity">
    <reaction evidence="1 9">
        <text>guanosine(46) in tRNA + S-adenosyl-L-methionine = N(7)-methylguanosine(46) in tRNA + S-adenosyl-L-homocysteine</text>
        <dbReference type="Rhea" id="RHEA:42708"/>
        <dbReference type="Rhea" id="RHEA-COMP:10188"/>
        <dbReference type="Rhea" id="RHEA-COMP:10189"/>
        <dbReference type="ChEBI" id="CHEBI:57856"/>
        <dbReference type="ChEBI" id="CHEBI:59789"/>
        <dbReference type="ChEBI" id="CHEBI:74269"/>
        <dbReference type="ChEBI" id="CHEBI:74480"/>
        <dbReference type="EC" id="2.1.1.33"/>
    </reaction>
</comment>
<dbReference type="NCBIfam" id="NF001080">
    <property type="entry name" value="PRK00121.2-2"/>
    <property type="match status" value="1"/>
</dbReference>
<comment type="caution">
    <text evidence="10">The sequence shown here is derived from an EMBL/GenBank/DDBJ whole genome shotgun (WGS) entry which is preliminary data.</text>
</comment>
<keyword evidence="6 9" id="KW-0819">tRNA processing</keyword>
<dbReference type="AlphaFoldDB" id="A0AA42DLP2"/>
<dbReference type="EMBL" id="JAQIFT010000028">
    <property type="protein sequence ID" value="MDA3731112.1"/>
    <property type="molecule type" value="Genomic_DNA"/>
</dbReference>
<dbReference type="PROSITE" id="PS51625">
    <property type="entry name" value="SAM_MT_TRMB"/>
    <property type="match status" value="1"/>
</dbReference>
<keyword evidence="5 9" id="KW-0949">S-adenosyl-L-methionine</keyword>
<feature type="binding site" evidence="9">
    <location>
        <position position="96"/>
    </location>
    <ligand>
        <name>S-adenosyl-L-methionine</name>
        <dbReference type="ChEBI" id="CHEBI:59789"/>
    </ligand>
</feature>
<feature type="binding site" evidence="9">
    <location>
        <begin position="191"/>
        <end position="194"/>
    </location>
    <ligand>
        <name>substrate</name>
    </ligand>
</feature>
<comment type="function">
    <text evidence="2 9">Catalyzes the formation of N(7)-methylguanine at position 46 (m7G46) in tRNA.</text>
</comment>
<dbReference type="Proteomes" id="UP001169242">
    <property type="component" value="Unassembled WGS sequence"/>
</dbReference>
<feature type="binding site" evidence="9">
    <location>
        <position position="154"/>
    </location>
    <ligand>
        <name>substrate</name>
    </ligand>
</feature>
<gene>
    <name evidence="9 10" type="primary">trmB</name>
    <name evidence="10" type="ORF">PBV87_06370</name>
</gene>
<evidence type="ECO:0000313" key="10">
    <source>
        <dbReference type="EMBL" id="MDA3731112.1"/>
    </source>
</evidence>
<dbReference type="FunFam" id="3.40.50.150:FF:000035">
    <property type="entry name" value="tRNA (guanine-N(7)-)-methyltransferase"/>
    <property type="match status" value="1"/>
</dbReference>
<dbReference type="Pfam" id="PF02390">
    <property type="entry name" value="Methyltransf_4"/>
    <property type="match status" value="1"/>
</dbReference>
<feature type="binding site" evidence="9">
    <location>
        <position position="122"/>
    </location>
    <ligand>
        <name>substrate</name>
    </ligand>
</feature>
<evidence type="ECO:0000256" key="4">
    <source>
        <dbReference type="ARBA" id="ARBA00022679"/>
    </source>
</evidence>
<protein>
    <recommendedName>
        <fullName evidence="9">tRNA (guanine-N(7)-)-methyltransferase</fullName>
        <ecNumber evidence="9">2.1.1.33</ecNumber>
    </recommendedName>
    <alternativeName>
        <fullName evidence="9">tRNA (guanine(46)-N(7))-methyltransferase</fullName>
    </alternativeName>
    <alternativeName>
        <fullName evidence="9">tRNA(m7G46)-methyltransferase</fullName>
    </alternativeName>
</protein>
<evidence type="ECO:0000256" key="7">
    <source>
        <dbReference type="ARBA" id="ARBA00060552"/>
    </source>
</evidence>
<evidence type="ECO:0000256" key="3">
    <source>
        <dbReference type="ARBA" id="ARBA00022603"/>
    </source>
</evidence>
<dbReference type="PANTHER" id="PTHR23417:SF14">
    <property type="entry name" value="PENTACOTRIPEPTIDE-REPEAT REGION OF PRORP DOMAIN-CONTAINING PROTEIN"/>
    <property type="match status" value="1"/>
</dbReference>
<dbReference type="NCBIfam" id="TIGR00091">
    <property type="entry name" value="tRNA (guanosine(46)-N7)-methyltransferase TrmB"/>
    <property type="match status" value="1"/>
</dbReference>
<dbReference type="HAMAP" id="MF_01057">
    <property type="entry name" value="tRNA_methyltr_TrmB"/>
    <property type="match status" value="1"/>
</dbReference>
<keyword evidence="3 9" id="KW-0489">Methyltransferase</keyword>
<dbReference type="GO" id="GO:0008176">
    <property type="term" value="F:tRNA (guanine(46)-N7)-methyltransferase activity"/>
    <property type="evidence" value="ECO:0007669"/>
    <property type="project" value="UniProtKB-UniRule"/>
</dbReference>
<dbReference type="EC" id="2.1.1.33" evidence="9"/>
<dbReference type="SUPFAM" id="SSF53335">
    <property type="entry name" value="S-adenosyl-L-methionine-dependent methyltransferases"/>
    <property type="match status" value="1"/>
</dbReference>
<comment type="similarity">
    <text evidence="8 9">Belongs to the class I-like SAM-binding methyltransferase superfamily. TrmB family.</text>
</comment>
<sequence>MRLRRDPRATDYLAQDERVVQDPTQYKGKWHEVFGNNNPIHVEFGCGKGGFITELARRNPDINYIAAERAETVVYKACKKANREETPENLRFLFEDVANCMDIFEAGEIERLYLNFSDPWPKKRYAKRRLTYRDFLKKYAVILGETGEIHFKTDNKGLFASSIEEFSIEGWLMKNVTLDLHNSDMEDNIMTEYEKKFSEMGFTINRLEAVPPRKVCK</sequence>
<feature type="binding site" evidence="9">
    <location>
        <position position="118"/>
    </location>
    <ligand>
        <name>S-adenosyl-L-methionine</name>
        <dbReference type="ChEBI" id="CHEBI:59789"/>
    </ligand>
</feature>
<feature type="binding site" evidence="9">
    <location>
        <position position="68"/>
    </location>
    <ligand>
        <name>S-adenosyl-L-methionine</name>
        <dbReference type="ChEBI" id="CHEBI:59789"/>
    </ligand>
</feature>
<keyword evidence="4 9" id="KW-0808">Transferase</keyword>
<dbReference type="PANTHER" id="PTHR23417">
    <property type="entry name" value="3-DEOXY-D-MANNO-OCTULOSONIC-ACID TRANSFERASE/TRNA GUANINE-N 7 - -METHYLTRANSFERASE"/>
    <property type="match status" value="1"/>
</dbReference>
<dbReference type="Gene3D" id="3.40.50.150">
    <property type="entry name" value="Vaccinia Virus protein VP39"/>
    <property type="match status" value="1"/>
</dbReference>
<name>A0AA42DLP2_9FIRM</name>
<accession>A0AA42DLP2</accession>